<dbReference type="EMBL" id="RQTJ01000045">
    <property type="protein sequence ID" value="RRA90344.1"/>
    <property type="molecule type" value="Genomic_DNA"/>
</dbReference>
<evidence type="ECO:0000313" key="3">
    <source>
        <dbReference type="Proteomes" id="UP000268372"/>
    </source>
</evidence>
<reference evidence="2 3" key="1">
    <citation type="submission" date="2018-11" db="EMBL/GenBank/DDBJ databases">
        <title>Flavobacterium sp. nov., YIM 102796 draft genome.</title>
        <authorList>
            <person name="Li G."/>
            <person name="Jiang Y."/>
        </authorList>
    </citation>
    <scope>NUCLEOTIDE SEQUENCE [LARGE SCALE GENOMIC DNA]</scope>
    <source>
        <strain evidence="2 3">YIM 102796</strain>
    </source>
</reference>
<dbReference type="Pfam" id="PF13391">
    <property type="entry name" value="HNH_2"/>
    <property type="match status" value="1"/>
</dbReference>
<keyword evidence="2" id="KW-0378">Hydrolase</keyword>
<dbReference type="GO" id="GO:0004519">
    <property type="term" value="F:endonuclease activity"/>
    <property type="evidence" value="ECO:0007669"/>
    <property type="project" value="UniProtKB-KW"/>
</dbReference>
<comment type="caution">
    <text evidence="2">The sequence shown here is derived from an EMBL/GenBank/DDBJ whole genome shotgun (WGS) entry which is preliminary data.</text>
</comment>
<proteinExistence type="predicted"/>
<feature type="domain" description="HNH nuclease" evidence="1">
    <location>
        <begin position="56"/>
        <end position="105"/>
    </location>
</feature>
<dbReference type="RefSeq" id="WP_203227729.1">
    <property type="nucleotide sequence ID" value="NZ_RQTJ01000045.1"/>
</dbReference>
<evidence type="ECO:0000259" key="1">
    <source>
        <dbReference type="Pfam" id="PF13391"/>
    </source>
</evidence>
<keyword evidence="2" id="KW-0540">Nuclease</keyword>
<accession>A0A3P1AN43</accession>
<dbReference type="AlphaFoldDB" id="A0A3P1AN43"/>
<keyword evidence="3" id="KW-1185">Reference proteome</keyword>
<feature type="non-terminal residue" evidence="2">
    <location>
        <position position="1"/>
    </location>
</feature>
<evidence type="ECO:0000313" key="2">
    <source>
        <dbReference type="EMBL" id="RRA90344.1"/>
    </source>
</evidence>
<protein>
    <submittedName>
        <fullName evidence="2">HNH endonuclease</fullName>
    </submittedName>
</protein>
<organism evidence="2 3">
    <name type="scientific">Paenimyroides viscosum</name>
    <dbReference type="NCBI Taxonomy" id="2488729"/>
    <lineage>
        <taxon>Bacteria</taxon>
        <taxon>Pseudomonadati</taxon>
        <taxon>Bacteroidota</taxon>
        <taxon>Flavobacteriia</taxon>
        <taxon>Flavobacteriales</taxon>
        <taxon>Flavobacteriaceae</taxon>
        <taxon>Paenimyroides</taxon>
    </lineage>
</organism>
<dbReference type="InterPro" id="IPR003615">
    <property type="entry name" value="HNH_nuc"/>
</dbReference>
<dbReference type="Proteomes" id="UP000268372">
    <property type="component" value="Unassembled WGS sequence"/>
</dbReference>
<sequence>QYNILIFNLLSNFFYNALRVNEAKDDELNKIQVWINQRKNQSKFKLNLLKKYNSQCLISKIKIPELIEAGHIFPYSESGQNNTANGILLRSDLHILFDRGLVCIDPENFNVLIDKSLEKTEYQKFHDLKVDLSEESKEFLLLKNSHYSNKNK</sequence>
<name>A0A3P1AN43_9FLAO</name>
<gene>
    <name evidence="2" type="ORF">EG242_13710</name>
</gene>
<keyword evidence="2" id="KW-0255">Endonuclease</keyword>